<keyword evidence="2" id="KW-1185">Reference proteome</keyword>
<dbReference type="EMBL" id="JASDAP010000021">
    <property type="protein sequence ID" value="KAK1885228.1"/>
    <property type="molecule type" value="Genomic_DNA"/>
</dbReference>
<gene>
    <name evidence="1" type="ORF">KUDE01_031423</name>
</gene>
<comment type="caution">
    <text evidence="1">The sequence shown here is derived from an EMBL/GenBank/DDBJ whole genome shotgun (WGS) entry which is preliminary data.</text>
</comment>
<proteinExistence type="predicted"/>
<evidence type="ECO:0000313" key="1">
    <source>
        <dbReference type="EMBL" id="KAK1885228.1"/>
    </source>
</evidence>
<feature type="non-terminal residue" evidence="1">
    <location>
        <position position="157"/>
    </location>
</feature>
<evidence type="ECO:0000313" key="2">
    <source>
        <dbReference type="Proteomes" id="UP001228049"/>
    </source>
</evidence>
<reference evidence="1" key="1">
    <citation type="submission" date="2023-04" db="EMBL/GenBank/DDBJ databases">
        <title>Chromosome-level genome of Chaenocephalus aceratus.</title>
        <authorList>
            <person name="Park H."/>
        </authorList>
    </citation>
    <scope>NUCLEOTIDE SEQUENCE</scope>
    <source>
        <strain evidence="1">DE</strain>
        <tissue evidence="1">Muscle</tissue>
    </source>
</reference>
<name>A0AAD9EXK4_DISEL</name>
<feature type="non-terminal residue" evidence="1">
    <location>
        <position position="1"/>
    </location>
</feature>
<accession>A0AAD9EXK4</accession>
<protein>
    <submittedName>
        <fullName evidence="1">Ethylene-responsive transcription factor ERF114</fullName>
    </submittedName>
</protein>
<organism evidence="1 2">
    <name type="scientific">Dissostichus eleginoides</name>
    <name type="common">Patagonian toothfish</name>
    <name type="synonym">Dissostichus amissus</name>
    <dbReference type="NCBI Taxonomy" id="100907"/>
    <lineage>
        <taxon>Eukaryota</taxon>
        <taxon>Metazoa</taxon>
        <taxon>Chordata</taxon>
        <taxon>Craniata</taxon>
        <taxon>Vertebrata</taxon>
        <taxon>Euteleostomi</taxon>
        <taxon>Actinopterygii</taxon>
        <taxon>Neopterygii</taxon>
        <taxon>Teleostei</taxon>
        <taxon>Neoteleostei</taxon>
        <taxon>Acanthomorphata</taxon>
        <taxon>Eupercaria</taxon>
        <taxon>Perciformes</taxon>
        <taxon>Notothenioidei</taxon>
        <taxon>Nototheniidae</taxon>
        <taxon>Dissostichus</taxon>
    </lineage>
</organism>
<sequence>GVRFKGCQCAKMGAAVLNESPWRAQVCSECTYLTASPNHVCYGDATHTHTRALKQRPERKRGPRLAPELELMPPDTLKNKAQCFSAATLSIQCQALPASCLKAPLRAGVTHHLVSVSRSHLPQIEATLLRSAEEVQRVAECCWHLARSLLNLADCGK</sequence>
<dbReference type="Proteomes" id="UP001228049">
    <property type="component" value="Unassembled WGS sequence"/>
</dbReference>
<dbReference type="AlphaFoldDB" id="A0AAD9EXK4"/>